<dbReference type="AlphaFoldDB" id="A0A0M8PIY1"/>
<sequence>MPEASQCDGTYIMVALSFLPFSSSSPRARQSIHTVFSPFYFHLDCIAITCSIQYAKFKLKLAYMVSMSAEGSSLPPDNDHPVSFFAHVSRRCATWFAKHRTPSAPHTPGPSGGETQDSHTSAPQNHTATGSLRSASTENETIASPSSITSAINPNPPTAETYCLCD</sequence>
<dbReference type="Proteomes" id="UP000037696">
    <property type="component" value="Unassembled WGS sequence"/>
</dbReference>
<evidence type="ECO:0000256" key="1">
    <source>
        <dbReference type="SAM" id="MobiDB-lite"/>
    </source>
</evidence>
<name>A0A0M8PIY1_9EURO</name>
<keyword evidence="3" id="KW-1185">Reference proteome</keyword>
<organism evidence="2 3">
    <name type="scientific">Penicillium nordicum</name>
    <dbReference type="NCBI Taxonomy" id="229535"/>
    <lineage>
        <taxon>Eukaryota</taxon>
        <taxon>Fungi</taxon>
        <taxon>Dikarya</taxon>
        <taxon>Ascomycota</taxon>
        <taxon>Pezizomycotina</taxon>
        <taxon>Eurotiomycetes</taxon>
        <taxon>Eurotiomycetidae</taxon>
        <taxon>Eurotiales</taxon>
        <taxon>Aspergillaceae</taxon>
        <taxon>Penicillium</taxon>
    </lineage>
</organism>
<feature type="compositionally biased region" description="Polar residues" evidence="1">
    <location>
        <begin position="113"/>
        <end position="140"/>
    </location>
</feature>
<comment type="caution">
    <text evidence="2">The sequence shown here is derived from an EMBL/GenBank/DDBJ whole genome shotgun (WGS) entry which is preliminary data.</text>
</comment>
<feature type="compositionally biased region" description="Low complexity" evidence="1">
    <location>
        <begin position="141"/>
        <end position="153"/>
    </location>
</feature>
<dbReference type="EMBL" id="LHQQ01000003">
    <property type="protein sequence ID" value="KOS48610.1"/>
    <property type="molecule type" value="Genomic_DNA"/>
</dbReference>
<evidence type="ECO:0000313" key="2">
    <source>
        <dbReference type="EMBL" id="KOS48610.1"/>
    </source>
</evidence>
<proteinExistence type="predicted"/>
<accession>A0A0M8PIY1</accession>
<feature type="region of interest" description="Disordered" evidence="1">
    <location>
        <begin position="101"/>
        <end position="154"/>
    </location>
</feature>
<evidence type="ECO:0000313" key="3">
    <source>
        <dbReference type="Proteomes" id="UP000037696"/>
    </source>
</evidence>
<gene>
    <name evidence="2" type="ORF">ACN38_g412</name>
</gene>
<protein>
    <submittedName>
        <fullName evidence="2">Uncharacterized protein</fullName>
    </submittedName>
</protein>
<reference evidence="2 3" key="1">
    <citation type="submission" date="2015-08" db="EMBL/GenBank/DDBJ databases">
        <title>Genome sequencing of Penicillium nordicum.</title>
        <authorList>
            <person name="Nguyen H.D."/>
            <person name="Seifert K.A."/>
        </authorList>
    </citation>
    <scope>NUCLEOTIDE SEQUENCE [LARGE SCALE GENOMIC DNA]</scope>
    <source>
        <strain evidence="2 3">DAOMC 185683</strain>
    </source>
</reference>